<reference evidence="4 5" key="2">
    <citation type="submission" date="2018-11" db="EMBL/GenBank/DDBJ databases">
        <authorList>
            <consortium name="Pathogen Informatics"/>
        </authorList>
    </citation>
    <scope>NUCLEOTIDE SEQUENCE [LARGE SCALE GENOMIC DNA]</scope>
</reference>
<keyword evidence="2" id="KW-0732">Signal</keyword>
<dbReference type="EMBL" id="UZAD01013260">
    <property type="protein sequence ID" value="VDN93142.1"/>
    <property type="molecule type" value="Genomic_DNA"/>
</dbReference>
<evidence type="ECO:0000259" key="3">
    <source>
        <dbReference type="Pfam" id="PF04155"/>
    </source>
</evidence>
<accession>A0A0N4TTD2</accession>
<organism evidence="6">
    <name type="scientific">Brugia pahangi</name>
    <name type="common">Filarial nematode worm</name>
    <dbReference type="NCBI Taxonomy" id="6280"/>
    <lineage>
        <taxon>Eukaryota</taxon>
        <taxon>Metazoa</taxon>
        <taxon>Ecdysozoa</taxon>
        <taxon>Nematoda</taxon>
        <taxon>Chromadorea</taxon>
        <taxon>Rhabditida</taxon>
        <taxon>Spirurina</taxon>
        <taxon>Spiruromorpha</taxon>
        <taxon>Filarioidea</taxon>
        <taxon>Onchocercidae</taxon>
        <taxon>Brugia</taxon>
    </lineage>
</organism>
<feature type="region of interest" description="Disordered" evidence="1">
    <location>
        <begin position="262"/>
        <end position="302"/>
    </location>
</feature>
<sequence>MMAYFRLLAVILSHSIVNIAFAGCGHHRRSHQPYPRPLYQPYPRPQPPQRPCPPPPPSPPCPPQPCPSLPPPTPCPPQSCPPPPPPVPCPKPPPCPPPPPPIPCPPPLPPKPCPPPPAPPPCPPQSCPPPPLPPPCPKPPPPIPCPPPPPPKPCPPPPSPPPCPPPPPPQPCPPPPLPPPCPPTYCTPPPPSQPPVTYSPPPKPYPYVPECPSLPPPSPSDCIINQSIRIRVSSRHHFEISSLQALELPTMSHDDVKTDSEVCTKCNQQSKPSKSPNRSMAGAYFRTNKRLSRKSERLNRRNKREETKIVMSDTCNSHDLMEIMDQNLSTNLAISKHLIQKYAELKLKRDFNVICSNNSFTFITHATLYCQTVKFNVSCYAFTAD</sequence>
<name>A0A0N4TTD2_BRUPA</name>
<dbReference type="AlphaFoldDB" id="A0A0N4TTD2"/>
<evidence type="ECO:0000256" key="1">
    <source>
        <dbReference type="SAM" id="MobiDB-lite"/>
    </source>
</evidence>
<feature type="compositionally biased region" description="Polar residues" evidence="1">
    <location>
        <begin position="265"/>
        <end position="278"/>
    </location>
</feature>
<dbReference type="PROSITE" id="PS51257">
    <property type="entry name" value="PROKAR_LIPOPROTEIN"/>
    <property type="match status" value="1"/>
</dbReference>
<dbReference type="Proteomes" id="UP000278627">
    <property type="component" value="Unassembled WGS sequence"/>
</dbReference>
<reference evidence="6" key="1">
    <citation type="submission" date="2017-02" db="UniProtKB">
        <authorList>
            <consortium name="WormBaseParasite"/>
        </authorList>
    </citation>
    <scope>IDENTIFICATION</scope>
</reference>
<dbReference type="STRING" id="6280.A0A0N4TTD2"/>
<feature type="domain" description="Ground-like" evidence="3">
    <location>
        <begin position="314"/>
        <end position="382"/>
    </location>
</feature>
<feature type="region of interest" description="Disordered" evidence="1">
    <location>
        <begin position="35"/>
        <end position="64"/>
    </location>
</feature>
<evidence type="ECO:0000256" key="2">
    <source>
        <dbReference type="SAM" id="SignalP"/>
    </source>
</evidence>
<keyword evidence="5" id="KW-1185">Reference proteome</keyword>
<evidence type="ECO:0000313" key="5">
    <source>
        <dbReference type="Proteomes" id="UP000278627"/>
    </source>
</evidence>
<feature type="chain" id="PRO_5043122254" evidence="2">
    <location>
        <begin position="23"/>
        <end position="385"/>
    </location>
</feature>
<dbReference type="WBParaSite" id="BPAG_0001199401-mRNA-1">
    <property type="protein sequence ID" value="BPAG_0001199401-mRNA-1"/>
    <property type="gene ID" value="BPAG_0001199401"/>
</dbReference>
<dbReference type="PRINTS" id="PR01217">
    <property type="entry name" value="PRICHEXTENSN"/>
</dbReference>
<evidence type="ECO:0000313" key="6">
    <source>
        <dbReference type="WBParaSite" id="BPAG_0001199401-mRNA-1"/>
    </source>
</evidence>
<feature type="signal peptide" evidence="2">
    <location>
        <begin position="1"/>
        <end position="22"/>
    </location>
</feature>
<evidence type="ECO:0000313" key="4">
    <source>
        <dbReference type="EMBL" id="VDN93142.1"/>
    </source>
</evidence>
<dbReference type="PRINTS" id="PR00021">
    <property type="entry name" value="PRORICH"/>
</dbReference>
<dbReference type="Pfam" id="PF04155">
    <property type="entry name" value="Ground-like"/>
    <property type="match status" value="1"/>
</dbReference>
<dbReference type="InterPro" id="IPR007284">
    <property type="entry name" value="Ground-like_dom"/>
</dbReference>
<feature type="compositionally biased region" description="Basic and acidic residues" evidence="1">
    <location>
        <begin position="293"/>
        <end position="302"/>
    </location>
</feature>
<proteinExistence type="predicted"/>
<gene>
    <name evidence="4" type="ORF">BPAG_LOCUS11956</name>
</gene>
<protein>
    <submittedName>
        <fullName evidence="6">Ground-like domain-containing protein</fullName>
    </submittedName>
</protein>